<evidence type="ECO:0000313" key="3">
    <source>
        <dbReference type="EMBL" id="CEQ04673.1"/>
    </source>
</evidence>
<dbReference type="AlphaFoldDB" id="A0A0C7ICJ6"/>
<sequence length="188" mass="20589">MIGDEKMFKNFKEEDKKKIYTLAAVSFACIMGLVIFSKKPTDNKEKEAFKEEKSTSVKNVQVKEKDDLESKLKTILSQIEGAGDVDVMITFAASEQIEPAFNSNATKEETTEKDAKGGERTVTTSSENKTMITSGENKPVVIKTSGPEIKGVLVVSSGAKDPLIKENLYSAVQTALQVSGHQVEIYSK</sequence>
<name>A0A0C7ICJ6_PARSO</name>
<accession>A0A0C7ICJ6</accession>
<gene>
    <name evidence="3" type="primary">spoIIIAG</name>
    <name evidence="3" type="ORF">R28058_23911</name>
</gene>
<keyword evidence="2" id="KW-0812">Transmembrane</keyword>
<organism evidence="3 4">
    <name type="scientific">Paraclostridium sordellii</name>
    <name type="common">Clostridium sordellii</name>
    <dbReference type="NCBI Taxonomy" id="1505"/>
    <lineage>
        <taxon>Bacteria</taxon>
        <taxon>Bacillati</taxon>
        <taxon>Bacillota</taxon>
        <taxon>Clostridia</taxon>
        <taxon>Peptostreptococcales</taxon>
        <taxon>Peptostreptococcaceae</taxon>
        <taxon>Paraclostridium</taxon>
    </lineage>
</organism>
<evidence type="ECO:0000313" key="4">
    <source>
        <dbReference type="Proteomes" id="UP000049127"/>
    </source>
</evidence>
<feature type="compositionally biased region" description="Basic and acidic residues" evidence="1">
    <location>
        <begin position="106"/>
        <end position="119"/>
    </location>
</feature>
<dbReference type="EMBL" id="CEKZ01000014">
    <property type="protein sequence ID" value="CEQ04673.1"/>
    <property type="molecule type" value="Genomic_DNA"/>
</dbReference>
<proteinExistence type="predicted"/>
<evidence type="ECO:0000256" key="1">
    <source>
        <dbReference type="SAM" id="MobiDB-lite"/>
    </source>
</evidence>
<keyword evidence="2" id="KW-0472">Membrane</keyword>
<evidence type="ECO:0000256" key="2">
    <source>
        <dbReference type="SAM" id="Phobius"/>
    </source>
</evidence>
<keyword evidence="2" id="KW-1133">Transmembrane helix</keyword>
<reference evidence="3 4" key="1">
    <citation type="submission" date="2015-01" db="EMBL/GenBank/DDBJ databases">
        <authorList>
            <person name="Aslett A.Martin."/>
            <person name="De Silva Nishadi"/>
        </authorList>
    </citation>
    <scope>NUCLEOTIDE SEQUENCE [LARGE SCALE GENOMIC DNA]</scope>
    <source>
        <strain evidence="3 4">R28058</strain>
    </source>
</reference>
<dbReference type="Proteomes" id="UP000049127">
    <property type="component" value="Unassembled WGS sequence"/>
</dbReference>
<protein>
    <submittedName>
        <fullName evidence="3">Stage III sporulation protein AG</fullName>
    </submittedName>
</protein>
<dbReference type="PROSITE" id="PS51257">
    <property type="entry name" value="PROKAR_LIPOPROTEIN"/>
    <property type="match status" value="1"/>
</dbReference>
<feature type="region of interest" description="Disordered" evidence="1">
    <location>
        <begin position="100"/>
        <end position="127"/>
    </location>
</feature>
<feature type="transmembrane region" description="Helical" evidence="2">
    <location>
        <begin position="19"/>
        <end position="36"/>
    </location>
</feature>